<sequence>MMSDEAWKAKQAAESEALPPEGWERLTHGLSGVFKGATPKETEKITRRIKWLRKKLDYWFPEARDWEREFVNGLLEQIFQPSEAEGVVNDVTLEVYLTRKDRGNTPLSAHLNTVFGKVRSRARDQLARERRESRSQRGLSAVANEEDYTHRRRMANPLWFWEFFPDHRGTPMMFDAWGLTREDKGFLRLIAEEGYDRLEAAEAVKLKGFEIATDRQDATALATAEDRVRKRLSRLQVRIKKCLLADAKDSDSDEIANWGKGNPPRPESRIPKKLSSAVYQRQLPMRDRVKRGKVLTTRARRAARKKVLRLKRRSEPLIPELTIALAVALDPAFDLKAVPKELPRLPRPVPRSASTANLCH</sequence>
<protein>
    <submittedName>
        <fullName evidence="2">Uncharacterized protein</fullName>
    </submittedName>
</protein>
<dbReference type="EMBL" id="CP042425">
    <property type="protein sequence ID" value="QEL17139.1"/>
    <property type="molecule type" value="Genomic_DNA"/>
</dbReference>
<proteinExistence type="predicted"/>
<name>A0A5C1ACL5_9BACT</name>
<feature type="compositionally biased region" description="Basic and acidic residues" evidence="1">
    <location>
        <begin position="1"/>
        <end position="13"/>
    </location>
</feature>
<feature type="region of interest" description="Disordered" evidence="1">
    <location>
        <begin position="252"/>
        <end position="273"/>
    </location>
</feature>
<dbReference type="Proteomes" id="UP000324974">
    <property type="component" value="Chromosome"/>
</dbReference>
<evidence type="ECO:0000313" key="2">
    <source>
        <dbReference type="EMBL" id="QEL17139.1"/>
    </source>
</evidence>
<accession>A0A5C1ACL5</accession>
<gene>
    <name evidence="2" type="ORF">PX52LOC_04120</name>
</gene>
<feature type="region of interest" description="Disordered" evidence="1">
    <location>
        <begin position="1"/>
        <end position="21"/>
    </location>
</feature>
<dbReference type="KEGG" id="lrs:PX52LOC_04120"/>
<evidence type="ECO:0000313" key="3">
    <source>
        <dbReference type="Proteomes" id="UP000324974"/>
    </source>
</evidence>
<reference evidence="3" key="1">
    <citation type="submission" date="2019-08" db="EMBL/GenBank/DDBJ databases">
        <title>Limnoglobus roseus gen. nov., sp. nov., a novel freshwater planctomycete with a giant genome from the family Gemmataceae.</title>
        <authorList>
            <person name="Kulichevskaya I.S."/>
            <person name="Naumoff D.G."/>
            <person name="Miroshnikov K."/>
            <person name="Ivanova A."/>
            <person name="Philippov D.A."/>
            <person name="Hakobyan A."/>
            <person name="Rijpstra I.C."/>
            <person name="Sinninghe Damste J.S."/>
            <person name="Liesack W."/>
            <person name="Dedysh S.N."/>
        </authorList>
    </citation>
    <scope>NUCLEOTIDE SEQUENCE [LARGE SCALE GENOMIC DNA]</scope>
    <source>
        <strain evidence="3">PX52</strain>
    </source>
</reference>
<dbReference type="AlphaFoldDB" id="A0A5C1ACL5"/>
<keyword evidence="3" id="KW-1185">Reference proteome</keyword>
<evidence type="ECO:0000256" key="1">
    <source>
        <dbReference type="SAM" id="MobiDB-lite"/>
    </source>
</evidence>
<organism evidence="2 3">
    <name type="scientific">Limnoglobus roseus</name>
    <dbReference type="NCBI Taxonomy" id="2598579"/>
    <lineage>
        <taxon>Bacteria</taxon>
        <taxon>Pseudomonadati</taxon>
        <taxon>Planctomycetota</taxon>
        <taxon>Planctomycetia</taxon>
        <taxon>Gemmatales</taxon>
        <taxon>Gemmataceae</taxon>
        <taxon>Limnoglobus</taxon>
    </lineage>
</organism>
<dbReference type="RefSeq" id="WP_149111784.1">
    <property type="nucleotide sequence ID" value="NZ_CP042425.1"/>
</dbReference>